<evidence type="ECO:0000256" key="2">
    <source>
        <dbReference type="ARBA" id="ARBA00008639"/>
    </source>
</evidence>
<comment type="cofactor">
    <cofactor evidence="1">
        <name>pyridoxal 5'-phosphate</name>
        <dbReference type="ChEBI" id="CHEBI:597326"/>
    </cofactor>
</comment>
<dbReference type="InterPro" id="IPR027278">
    <property type="entry name" value="ACCD_DCysDesulf"/>
</dbReference>
<evidence type="ECO:0000256" key="3">
    <source>
        <dbReference type="ARBA" id="ARBA00022898"/>
    </source>
</evidence>
<dbReference type="EMBL" id="JAOANI010000005">
    <property type="protein sequence ID" value="MCT7357752.1"/>
    <property type="molecule type" value="Genomic_DNA"/>
</dbReference>
<evidence type="ECO:0000256" key="1">
    <source>
        <dbReference type="ARBA" id="ARBA00001933"/>
    </source>
</evidence>
<evidence type="ECO:0000313" key="6">
    <source>
        <dbReference type="EMBL" id="MCT7357752.1"/>
    </source>
</evidence>
<gene>
    <name evidence="6" type="ORF">NYR02_01790</name>
</gene>
<reference evidence="6" key="2">
    <citation type="submission" date="2022-08" db="EMBL/GenBank/DDBJ databases">
        <authorList>
            <person name="Dong C."/>
        </authorList>
    </citation>
    <scope>NUCLEOTIDE SEQUENCE</scope>
    <source>
        <strain evidence="6">59MF3M-4</strain>
    </source>
</reference>
<feature type="modified residue" description="N6-(pyridoxal phosphate)lysine" evidence="4">
    <location>
        <position position="56"/>
    </location>
</feature>
<evidence type="ECO:0000313" key="7">
    <source>
        <dbReference type="Proteomes" id="UP001147830"/>
    </source>
</evidence>
<dbReference type="AlphaFoldDB" id="A0A9X3ADY0"/>
<comment type="similarity">
    <text evidence="2">Belongs to the ACC deaminase/D-cysteine desulfhydrase family.</text>
</comment>
<dbReference type="GO" id="GO:0019148">
    <property type="term" value="F:D-cysteine desulfhydrase activity"/>
    <property type="evidence" value="ECO:0007669"/>
    <property type="project" value="TreeGrafter"/>
</dbReference>
<keyword evidence="3 4" id="KW-0663">Pyridoxal phosphate</keyword>
<name>A0A9X3ADY0_9GAMM</name>
<sequence>MSLSPLFNAYPALQKLIPLVDIPGQQIPTPVTHSLDTPQLWLKHDDLTNAVYGGNKSRKLAFIFGKMQAEGKTRLLTFGGTGTNHGVACAVHSKALGIDCEILLFDQPESESVRKNLQVMQRYGATLRYCGSLLNTVLRFYTLQIHDRLLRRKQTEYLFAGGSSLQGVIAFIDAAFELREQIERGECPVPETIICPVGSSATLAGLTLGVALAGLPSRVIGVRVAPAHLGPFPACTVATVKQLMQKTQQYLLRLQGGIPPFNIPQPVMLDQYYGAGYGVASAAGNQAEQWFRKQRWADGLTVQSECTYTAKALATLRDELATANGPVLYWHTLNSVQGIYSEAEAV</sequence>
<dbReference type="PIRSF" id="PIRSF006278">
    <property type="entry name" value="ACCD_DCysDesulf"/>
    <property type="match status" value="1"/>
</dbReference>
<dbReference type="PANTHER" id="PTHR43780:SF2">
    <property type="entry name" value="1-AMINOCYCLOPROPANE-1-CARBOXYLATE DEAMINASE-RELATED"/>
    <property type="match status" value="1"/>
</dbReference>
<keyword evidence="7" id="KW-1185">Reference proteome</keyword>
<dbReference type="Proteomes" id="UP001147830">
    <property type="component" value="Unassembled WGS sequence"/>
</dbReference>
<organism evidence="6 7">
    <name type="scientific">Thalassolituus pacificus</name>
    <dbReference type="NCBI Taxonomy" id="2975440"/>
    <lineage>
        <taxon>Bacteria</taxon>
        <taxon>Pseudomonadati</taxon>
        <taxon>Pseudomonadota</taxon>
        <taxon>Gammaproteobacteria</taxon>
        <taxon>Oceanospirillales</taxon>
        <taxon>Oceanospirillaceae</taxon>
        <taxon>Thalassolituus</taxon>
    </lineage>
</organism>
<comment type="caution">
    <text evidence="6">The sequence shown here is derived from an EMBL/GenBank/DDBJ whole genome shotgun (WGS) entry which is preliminary data.</text>
</comment>
<evidence type="ECO:0000259" key="5">
    <source>
        <dbReference type="Pfam" id="PF00291"/>
    </source>
</evidence>
<dbReference type="Gene3D" id="3.40.50.1100">
    <property type="match status" value="2"/>
</dbReference>
<dbReference type="Pfam" id="PF00291">
    <property type="entry name" value="PALP"/>
    <property type="match status" value="1"/>
</dbReference>
<accession>A0A9X3ADY0</accession>
<dbReference type="SUPFAM" id="SSF53686">
    <property type="entry name" value="Tryptophan synthase beta subunit-like PLP-dependent enzymes"/>
    <property type="match status" value="1"/>
</dbReference>
<proteinExistence type="inferred from homology"/>
<dbReference type="RefSeq" id="WP_260974683.1">
    <property type="nucleotide sequence ID" value="NZ_JAOANI010000005.1"/>
</dbReference>
<dbReference type="InterPro" id="IPR036052">
    <property type="entry name" value="TrpB-like_PALP_sf"/>
</dbReference>
<feature type="domain" description="Tryptophan synthase beta chain-like PALP" evidence="5">
    <location>
        <begin position="28"/>
        <end position="304"/>
    </location>
</feature>
<evidence type="ECO:0000256" key="4">
    <source>
        <dbReference type="PIRSR" id="PIRSR006278-2"/>
    </source>
</evidence>
<dbReference type="PANTHER" id="PTHR43780">
    <property type="entry name" value="1-AMINOCYCLOPROPANE-1-CARBOXYLATE DEAMINASE-RELATED"/>
    <property type="match status" value="1"/>
</dbReference>
<reference evidence="6" key="1">
    <citation type="journal article" date="2022" name="Front. Microbiol.">
        <title>Genome-based taxonomic rearrangement of Oceanobacter-related bacteria including the description of Thalassolituus hydrocarbonoclasticus sp. nov. and Thalassolituus pacificus sp. nov. and emended description of the genus Thalassolituus.</title>
        <authorList>
            <person name="Dong C."/>
            <person name="Wei L."/>
            <person name="Wang J."/>
            <person name="Lai Q."/>
            <person name="Huang Z."/>
            <person name="Shao Z."/>
        </authorList>
    </citation>
    <scope>NUCLEOTIDE SEQUENCE</scope>
    <source>
        <strain evidence="6">59MF3M-4</strain>
    </source>
</reference>
<dbReference type="InterPro" id="IPR001926">
    <property type="entry name" value="TrpB-like_PALP"/>
</dbReference>
<protein>
    <submittedName>
        <fullName evidence="6">Pyridoxal-phosphate dependent enzyme</fullName>
    </submittedName>
</protein>